<dbReference type="PROSITE" id="PS00211">
    <property type="entry name" value="ABC_TRANSPORTER_1"/>
    <property type="match status" value="1"/>
</dbReference>
<evidence type="ECO:0000259" key="14">
    <source>
        <dbReference type="PROSITE" id="PS50929"/>
    </source>
</evidence>
<dbReference type="InterPro" id="IPR003593">
    <property type="entry name" value="AAA+_ATPase"/>
</dbReference>
<feature type="domain" description="ABC transmembrane type-1" evidence="14">
    <location>
        <begin position="178"/>
        <end position="457"/>
    </location>
</feature>
<dbReference type="InterPro" id="IPR011527">
    <property type="entry name" value="ABC1_TM_dom"/>
</dbReference>
<keyword evidence="2" id="KW-0813">Transport</keyword>
<dbReference type="AlphaFoldDB" id="A0A2Z4IN87"/>
<feature type="transmembrane region" description="Helical" evidence="12">
    <location>
        <begin position="396"/>
        <end position="416"/>
    </location>
</feature>
<dbReference type="NCBIfam" id="TIGR01193">
    <property type="entry name" value="bacteriocin_ABC"/>
    <property type="match status" value="1"/>
</dbReference>
<evidence type="ECO:0000256" key="1">
    <source>
        <dbReference type="ARBA" id="ARBA00004651"/>
    </source>
</evidence>
<dbReference type="PROSITE" id="PS50893">
    <property type="entry name" value="ABC_TRANSPORTER_2"/>
    <property type="match status" value="1"/>
</dbReference>
<dbReference type="PANTHER" id="PTHR43394:SF1">
    <property type="entry name" value="ATP-BINDING CASSETTE SUB-FAMILY B MEMBER 10, MITOCHONDRIAL"/>
    <property type="match status" value="1"/>
</dbReference>
<dbReference type="FunFam" id="3.40.50.300:FF:000221">
    <property type="entry name" value="Multidrug ABC transporter ATP-binding protein"/>
    <property type="match status" value="1"/>
</dbReference>
<dbReference type="InterPro" id="IPR005897">
    <property type="entry name" value="Pept_C39_ABC_bacteriocin"/>
</dbReference>
<dbReference type="InterPro" id="IPR003439">
    <property type="entry name" value="ABC_transporter-like_ATP-bd"/>
</dbReference>
<sequence>MNIWKLVFGYRKRYRRTEIKQHDYTDCGAACLASVASFHYLEMPIAKIRQMASTDRKGTNVLGLIEAAKKLGFDAKGVRLKVDQLDLVPVPVIAHVIVKKVLHHYVVVLEVRKETVLLMDPAEGKVKEVKREEFEEIWTGVMLLLQPGDTFEQGDFKASVFQRFWFLLRPHKKVLLQVLLGSIVATILGLASSFYLQKIIDNVLPEGNQNLLNLMGICMVVILIFRIIISFTKSLLTVQTGQKIDARLILGYYKHLLKLPQQFFDNMRTGEIISRINDAVKIRTFINDVIIGFVINLFVVVFSISLMFVFYWKLALFVLLIIPVYAVIYYFSDKVNSKTQRQLMENSAELESQLVESVNAVSTIKRFGLEDFTNMRTESKFVGLLKSVYESSINSIWIGNSSTFSTSLFTILLLWIGSSFVLDNELTAGELLSFYAIMGYFTKPVASFIGMNKLIQDALIAADRLFEIMDVEVEDEGKSMMLTAEKLGDLRFIDIEFRYGTRKDVFDKLNLEIPLGKVSAIVGESGSGKSTLLSLLQKIYPLNGGRITIGEYDLKYIDQFSLRKLIGVVPQDIHLFAGSVMDNLALGEFNPDMTKVINICKKLGMLEFIESLPKGFDSYIGENGVTLSGGQRQRLAIARALYKDPEILIFDEATSSLDSYSESYVNNALKTLQEEGKTVIIIAHRLSTVMDADKIVVLKEGKLMEQGNHESLISAQGVYQEMWKRQVPSSVTM</sequence>
<dbReference type="Gene3D" id="3.40.50.300">
    <property type="entry name" value="P-loop containing nucleotide triphosphate hydrolases"/>
    <property type="match status" value="1"/>
</dbReference>
<comment type="subcellular location">
    <subcellularLocation>
        <location evidence="1">Cell membrane</location>
        <topology evidence="1">Multi-pass membrane protein</topology>
    </subcellularLocation>
</comment>
<evidence type="ECO:0000256" key="7">
    <source>
        <dbReference type="ARBA" id="ARBA00022801"/>
    </source>
</evidence>
<evidence type="ECO:0000256" key="10">
    <source>
        <dbReference type="ARBA" id="ARBA00022989"/>
    </source>
</evidence>
<keyword evidence="6" id="KW-0547">Nucleotide-binding</keyword>
<evidence type="ECO:0000256" key="5">
    <source>
        <dbReference type="ARBA" id="ARBA00022692"/>
    </source>
</evidence>
<dbReference type="GO" id="GO:0006508">
    <property type="term" value="P:proteolysis"/>
    <property type="evidence" value="ECO:0007669"/>
    <property type="project" value="UniProtKB-KW"/>
</dbReference>
<dbReference type="CDD" id="cd18570">
    <property type="entry name" value="ABC_6TM_PCAT1_LagD_like"/>
    <property type="match status" value="1"/>
</dbReference>
<dbReference type="InterPro" id="IPR017871">
    <property type="entry name" value="ABC_transporter-like_CS"/>
</dbReference>
<keyword evidence="4" id="KW-0645">Protease</keyword>
<organism evidence="16 17">
    <name type="scientific">Echinicola strongylocentroti</name>
    <dbReference type="NCBI Taxonomy" id="1795355"/>
    <lineage>
        <taxon>Bacteria</taxon>
        <taxon>Pseudomonadati</taxon>
        <taxon>Bacteroidota</taxon>
        <taxon>Cytophagia</taxon>
        <taxon>Cytophagales</taxon>
        <taxon>Cyclobacteriaceae</taxon>
        <taxon>Echinicola</taxon>
    </lineage>
</organism>
<evidence type="ECO:0000256" key="4">
    <source>
        <dbReference type="ARBA" id="ARBA00022670"/>
    </source>
</evidence>
<dbReference type="InterPro" id="IPR036640">
    <property type="entry name" value="ABC1_TM_sf"/>
</dbReference>
<dbReference type="PROSITE" id="PS50929">
    <property type="entry name" value="ABC_TM1F"/>
    <property type="match status" value="1"/>
</dbReference>
<dbReference type="CDD" id="cd02418">
    <property type="entry name" value="Peptidase_C39B"/>
    <property type="match status" value="1"/>
</dbReference>
<dbReference type="Gene3D" id="3.90.70.10">
    <property type="entry name" value="Cysteine proteinases"/>
    <property type="match status" value="1"/>
</dbReference>
<dbReference type="RefSeq" id="WP_112785728.1">
    <property type="nucleotide sequence ID" value="NZ_CP030041.1"/>
</dbReference>
<evidence type="ECO:0000256" key="3">
    <source>
        <dbReference type="ARBA" id="ARBA00022475"/>
    </source>
</evidence>
<keyword evidence="10 12" id="KW-1133">Transmembrane helix</keyword>
<feature type="transmembrane region" description="Helical" evidence="12">
    <location>
        <begin position="211"/>
        <end position="229"/>
    </location>
</feature>
<evidence type="ECO:0000256" key="9">
    <source>
        <dbReference type="ARBA" id="ARBA00022967"/>
    </source>
</evidence>
<dbReference type="GO" id="GO:0015421">
    <property type="term" value="F:ABC-type oligopeptide transporter activity"/>
    <property type="evidence" value="ECO:0007669"/>
    <property type="project" value="TreeGrafter"/>
</dbReference>
<evidence type="ECO:0000313" key="17">
    <source>
        <dbReference type="Proteomes" id="UP000248688"/>
    </source>
</evidence>
<keyword evidence="5 12" id="KW-0812">Transmembrane</keyword>
<keyword evidence="11 12" id="KW-0472">Membrane</keyword>
<keyword evidence="3" id="KW-1003">Cell membrane</keyword>
<accession>A0A2Z4IN87</accession>
<dbReference type="Pfam" id="PF00664">
    <property type="entry name" value="ABC_membrane"/>
    <property type="match status" value="1"/>
</dbReference>
<dbReference type="SMART" id="SM00382">
    <property type="entry name" value="AAA"/>
    <property type="match status" value="1"/>
</dbReference>
<dbReference type="GO" id="GO:0043214">
    <property type="term" value="F:ABC-type bacteriocin transporter activity"/>
    <property type="evidence" value="ECO:0007669"/>
    <property type="project" value="InterPro"/>
</dbReference>
<reference evidence="16 17" key="1">
    <citation type="submission" date="2018-06" db="EMBL/GenBank/DDBJ databases">
        <title>Echinicola strongylocentroti sp. nov., isolated from a sea urchin Strongylocentrotus intermedius.</title>
        <authorList>
            <person name="Bae S.S."/>
        </authorList>
    </citation>
    <scope>NUCLEOTIDE SEQUENCE [LARGE SCALE GENOMIC DNA]</scope>
    <source>
        <strain evidence="16 17">MEBiC08714</strain>
    </source>
</reference>
<dbReference type="Proteomes" id="UP000248688">
    <property type="component" value="Chromosome"/>
</dbReference>
<dbReference type="PANTHER" id="PTHR43394">
    <property type="entry name" value="ATP-DEPENDENT PERMEASE MDL1, MITOCHONDRIAL"/>
    <property type="match status" value="1"/>
</dbReference>
<dbReference type="OrthoDB" id="9769115at2"/>
<dbReference type="GO" id="GO:0005524">
    <property type="term" value="F:ATP binding"/>
    <property type="evidence" value="ECO:0007669"/>
    <property type="project" value="UniProtKB-KW"/>
</dbReference>
<evidence type="ECO:0000259" key="15">
    <source>
        <dbReference type="PROSITE" id="PS50990"/>
    </source>
</evidence>
<keyword evidence="17" id="KW-1185">Reference proteome</keyword>
<feature type="transmembrane region" description="Helical" evidence="12">
    <location>
        <begin position="310"/>
        <end position="331"/>
    </location>
</feature>
<dbReference type="GO" id="GO:0016887">
    <property type="term" value="F:ATP hydrolysis activity"/>
    <property type="evidence" value="ECO:0007669"/>
    <property type="project" value="InterPro"/>
</dbReference>
<dbReference type="SUPFAM" id="SSF52540">
    <property type="entry name" value="P-loop containing nucleoside triphosphate hydrolases"/>
    <property type="match status" value="1"/>
</dbReference>
<dbReference type="Pfam" id="PF00005">
    <property type="entry name" value="ABC_tran"/>
    <property type="match status" value="1"/>
</dbReference>
<dbReference type="GO" id="GO:0005886">
    <property type="term" value="C:plasma membrane"/>
    <property type="evidence" value="ECO:0007669"/>
    <property type="project" value="UniProtKB-SubCell"/>
</dbReference>
<dbReference type="InterPro" id="IPR027417">
    <property type="entry name" value="P-loop_NTPase"/>
</dbReference>
<evidence type="ECO:0000313" key="16">
    <source>
        <dbReference type="EMBL" id="AWW32355.1"/>
    </source>
</evidence>
<dbReference type="Pfam" id="PF03412">
    <property type="entry name" value="Peptidase_C39"/>
    <property type="match status" value="1"/>
</dbReference>
<dbReference type="PROSITE" id="PS50990">
    <property type="entry name" value="PEPTIDASE_C39"/>
    <property type="match status" value="1"/>
</dbReference>
<dbReference type="SUPFAM" id="SSF90123">
    <property type="entry name" value="ABC transporter transmembrane region"/>
    <property type="match status" value="1"/>
</dbReference>
<proteinExistence type="predicted"/>
<protein>
    <submittedName>
        <fullName evidence="16">Peptidase C39</fullName>
    </submittedName>
</protein>
<evidence type="ECO:0000256" key="12">
    <source>
        <dbReference type="SAM" id="Phobius"/>
    </source>
</evidence>
<dbReference type="EMBL" id="CP030041">
    <property type="protein sequence ID" value="AWW32355.1"/>
    <property type="molecule type" value="Genomic_DNA"/>
</dbReference>
<keyword evidence="7" id="KW-0378">Hydrolase</keyword>
<dbReference type="Gene3D" id="1.20.1560.10">
    <property type="entry name" value="ABC transporter type 1, transmembrane domain"/>
    <property type="match status" value="1"/>
</dbReference>
<dbReference type="KEGG" id="est:DN752_20645"/>
<feature type="transmembrane region" description="Helical" evidence="12">
    <location>
        <begin position="174"/>
        <end position="196"/>
    </location>
</feature>
<evidence type="ECO:0000256" key="2">
    <source>
        <dbReference type="ARBA" id="ARBA00022448"/>
    </source>
</evidence>
<keyword evidence="8" id="KW-0067">ATP-binding</keyword>
<evidence type="ECO:0000256" key="8">
    <source>
        <dbReference type="ARBA" id="ARBA00022840"/>
    </source>
</evidence>
<feature type="domain" description="ABC transporter" evidence="13">
    <location>
        <begin position="490"/>
        <end position="725"/>
    </location>
</feature>
<dbReference type="InterPro" id="IPR039421">
    <property type="entry name" value="Type_1_exporter"/>
</dbReference>
<dbReference type="InterPro" id="IPR005074">
    <property type="entry name" value="Peptidase_C39"/>
</dbReference>
<gene>
    <name evidence="16" type="ORF">DN752_20645</name>
</gene>
<evidence type="ECO:0000259" key="13">
    <source>
        <dbReference type="PROSITE" id="PS50893"/>
    </source>
</evidence>
<dbReference type="GO" id="GO:0008234">
    <property type="term" value="F:cysteine-type peptidase activity"/>
    <property type="evidence" value="ECO:0007669"/>
    <property type="project" value="InterPro"/>
</dbReference>
<evidence type="ECO:0000256" key="6">
    <source>
        <dbReference type="ARBA" id="ARBA00022741"/>
    </source>
</evidence>
<keyword evidence="9" id="KW-1278">Translocase</keyword>
<feature type="domain" description="Peptidase C39" evidence="15">
    <location>
        <begin position="21"/>
        <end position="145"/>
    </location>
</feature>
<name>A0A2Z4IN87_9BACT</name>
<feature type="transmembrane region" description="Helical" evidence="12">
    <location>
        <begin position="285"/>
        <end position="304"/>
    </location>
</feature>
<evidence type="ECO:0000256" key="11">
    <source>
        <dbReference type="ARBA" id="ARBA00023136"/>
    </source>
</evidence>